<keyword evidence="2" id="KW-0378">Hydrolase</keyword>
<feature type="signal peptide" evidence="3">
    <location>
        <begin position="1"/>
        <end position="18"/>
    </location>
</feature>
<dbReference type="Pfam" id="PF03571">
    <property type="entry name" value="Peptidase_M49"/>
    <property type="match status" value="1"/>
</dbReference>
<sequence length="548" mass="61618">MKPNIIFALMAACGLMFSACSNSKKDTKQTENMDAKYEELATYADFTLKANLSQLSDNQKKMIPLMIDAAKIMDELFWRQAYGDKETLLGEIKDPVLKQYAEINYGPWDRLNGNEPFLEGVGPKPKGAKFYPLDMTKSEFDAFVAEDKLSLYTIINRNDQGLLESIPYSKFYEAELQKTAELLRQAAELAESESFKTYLSLRADALLSNEYFESDMAWMSMRDNKMDLVIGPIENYEDKLYGAKAAFEAYVLIKDMEWSKKLEKYASFLPELQKGLPADEKYKQDEIGTDSDLGAYDIVYYAGDCNAGSKTIAINLPNDEKVQQQKGTRRVQLKNAMQAKFEKIMAPISEVLIDPSQRQHVTFDAFFANTMFHEVAHGLGIKNTITGKGTVRDALKEHSSALEEGKADILGLYMVQQLHQKGEVAGDMKDYYTTFLAGIFRSVRFGAASAHGVANMIRFNFFKNNGAFERNADTGLYKVNYEKMEEAMNALSRKILQVQGDGSYEEATEMIQNLGIVDDELQADLEKLGDAGIPTDIVFQQGVKTLGL</sequence>
<proteinExistence type="predicted"/>
<dbReference type="GO" id="GO:0046872">
    <property type="term" value="F:metal ion binding"/>
    <property type="evidence" value="ECO:0007669"/>
    <property type="project" value="UniProtKB-KW"/>
</dbReference>
<dbReference type="PANTHER" id="PTHR23422:SF9">
    <property type="entry name" value="ZN-DEPENDENT HYDROLASE"/>
    <property type="match status" value="1"/>
</dbReference>
<name>A0A315Z9A7_SEDFL</name>
<keyword evidence="3" id="KW-0732">Signal</keyword>
<dbReference type="GO" id="GO:0008239">
    <property type="term" value="F:dipeptidyl-peptidase activity"/>
    <property type="evidence" value="ECO:0007669"/>
    <property type="project" value="TreeGrafter"/>
</dbReference>
<comment type="caution">
    <text evidence="4">The sequence shown here is derived from an EMBL/GenBank/DDBJ whole genome shotgun (WGS) entry which is preliminary data.</text>
</comment>
<dbReference type="Proteomes" id="UP000245535">
    <property type="component" value="Unassembled WGS sequence"/>
</dbReference>
<dbReference type="EMBL" id="QGDO01000004">
    <property type="protein sequence ID" value="PWJ40999.1"/>
    <property type="molecule type" value="Genomic_DNA"/>
</dbReference>
<reference evidence="4 5" key="1">
    <citation type="submission" date="2018-03" db="EMBL/GenBank/DDBJ databases">
        <title>Genomic Encyclopedia of Archaeal and Bacterial Type Strains, Phase II (KMG-II): from individual species to whole genera.</title>
        <authorList>
            <person name="Goeker M."/>
        </authorList>
    </citation>
    <scope>NUCLEOTIDE SEQUENCE [LARGE SCALE GENOMIC DNA]</scope>
    <source>
        <strain evidence="4 5">DSM 28229</strain>
    </source>
</reference>
<evidence type="ECO:0000256" key="1">
    <source>
        <dbReference type="ARBA" id="ARBA00022723"/>
    </source>
</evidence>
<gene>
    <name evidence="4" type="ORF">BC781_104265</name>
</gene>
<dbReference type="Gene3D" id="3.30.540.30">
    <property type="match status" value="1"/>
</dbReference>
<dbReference type="PANTHER" id="PTHR23422">
    <property type="entry name" value="DIPEPTIDYL PEPTIDASE III-RELATED"/>
    <property type="match status" value="1"/>
</dbReference>
<feature type="chain" id="PRO_5016430110" evidence="3">
    <location>
        <begin position="19"/>
        <end position="548"/>
    </location>
</feature>
<dbReference type="RefSeq" id="WP_109619949.1">
    <property type="nucleotide sequence ID" value="NZ_QGDO01000004.1"/>
</dbReference>
<dbReference type="InterPro" id="IPR039461">
    <property type="entry name" value="Peptidase_M49"/>
</dbReference>
<evidence type="ECO:0000256" key="3">
    <source>
        <dbReference type="SAM" id="SignalP"/>
    </source>
</evidence>
<evidence type="ECO:0000313" key="4">
    <source>
        <dbReference type="EMBL" id="PWJ40999.1"/>
    </source>
</evidence>
<protein>
    <submittedName>
        <fullName evidence="4">Peptidase M49-like protein</fullName>
    </submittedName>
</protein>
<dbReference type="OrthoDB" id="9812747at2"/>
<dbReference type="GO" id="GO:0005737">
    <property type="term" value="C:cytoplasm"/>
    <property type="evidence" value="ECO:0007669"/>
    <property type="project" value="TreeGrafter"/>
</dbReference>
<evidence type="ECO:0000256" key="2">
    <source>
        <dbReference type="ARBA" id="ARBA00022801"/>
    </source>
</evidence>
<dbReference type="PROSITE" id="PS51257">
    <property type="entry name" value="PROKAR_LIPOPROTEIN"/>
    <property type="match status" value="1"/>
</dbReference>
<evidence type="ECO:0000313" key="5">
    <source>
        <dbReference type="Proteomes" id="UP000245535"/>
    </source>
</evidence>
<keyword evidence="1" id="KW-0479">Metal-binding</keyword>
<keyword evidence="5" id="KW-1185">Reference proteome</keyword>
<organism evidence="4 5">
    <name type="scientific">Sediminitomix flava</name>
    <dbReference type="NCBI Taxonomy" id="379075"/>
    <lineage>
        <taxon>Bacteria</taxon>
        <taxon>Pseudomonadati</taxon>
        <taxon>Bacteroidota</taxon>
        <taxon>Cytophagia</taxon>
        <taxon>Cytophagales</taxon>
        <taxon>Flammeovirgaceae</taxon>
        <taxon>Sediminitomix</taxon>
    </lineage>
</organism>
<dbReference type="AlphaFoldDB" id="A0A315Z9A7"/>
<accession>A0A315Z9A7</accession>